<proteinExistence type="predicted"/>
<dbReference type="AlphaFoldDB" id="X1AFT2"/>
<gene>
    <name evidence="1" type="ORF">S01H4_21548</name>
</gene>
<evidence type="ECO:0000313" key="1">
    <source>
        <dbReference type="EMBL" id="GAG80774.1"/>
    </source>
</evidence>
<reference evidence="1" key="1">
    <citation type="journal article" date="2014" name="Front. Microbiol.">
        <title>High frequency of phylogenetically diverse reductive dehalogenase-homologous genes in deep subseafloor sedimentary metagenomes.</title>
        <authorList>
            <person name="Kawai M."/>
            <person name="Futagami T."/>
            <person name="Toyoda A."/>
            <person name="Takaki Y."/>
            <person name="Nishi S."/>
            <person name="Hori S."/>
            <person name="Arai W."/>
            <person name="Tsubouchi T."/>
            <person name="Morono Y."/>
            <person name="Uchiyama I."/>
            <person name="Ito T."/>
            <person name="Fujiyama A."/>
            <person name="Inagaki F."/>
            <person name="Takami H."/>
        </authorList>
    </citation>
    <scope>NUCLEOTIDE SEQUENCE</scope>
    <source>
        <strain evidence="1">Expedition CK06-06</strain>
    </source>
</reference>
<accession>X1AFT2</accession>
<dbReference type="EMBL" id="BART01009775">
    <property type="protein sequence ID" value="GAG80774.1"/>
    <property type="molecule type" value="Genomic_DNA"/>
</dbReference>
<organism evidence="1">
    <name type="scientific">marine sediment metagenome</name>
    <dbReference type="NCBI Taxonomy" id="412755"/>
    <lineage>
        <taxon>unclassified sequences</taxon>
        <taxon>metagenomes</taxon>
        <taxon>ecological metagenomes</taxon>
    </lineage>
</organism>
<protein>
    <submittedName>
        <fullName evidence="1">Uncharacterized protein</fullName>
    </submittedName>
</protein>
<name>X1AFT2_9ZZZZ</name>
<sequence length="40" mass="4486">MINAVVKTVIETDAFDVICDDVVRKSVIDRVIDFYATIVV</sequence>
<comment type="caution">
    <text evidence="1">The sequence shown here is derived from an EMBL/GenBank/DDBJ whole genome shotgun (WGS) entry which is preliminary data.</text>
</comment>